<feature type="compositionally biased region" description="Polar residues" evidence="1">
    <location>
        <begin position="41"/>
        <end position="54"/>
    </location>
</feature>
<feature type="compositionally biased region" description="Basic and acidic residues" evidence="1">
    <location>
        <begin position="191"/>
        <end position="200"/>
    </location>
</feature>
<organism evidence="2 3">
    <name type="scientific">Sistotremastrum niveocremeum HHB9708</name>
    <dbReference type="NCBI Taxonomy" id="1314777"/>
    <lineage>
        <taxon>Eukaryota</taxon>
        <taxon>Fungi</taxon>
        <taxon>Dikarya</taxon>
        <taxon>Basidiomycota</taxon>
        <taxon>Agaricomycotina</taxon>
        <taxon>Agaricomycetes</taxon>
        <taxon>Sistotremastrales</taxon>
        <taxon>Sistotremastraceae</taxon>
        <taxon>Sertulicium</taxon>
        <taxon>Sertulicium niveocremeum</taxon>
    </lineage>
</organism>
<feature type="compositionally biased region" description="Gly residues" evidence="1">
    <location>
        <begin position="18"/>
        <end position="28"/>
    </location>
</feature>
<accession>A0A164QD85</accession>
<reference evidence="2 3" key="1">
    <citation type="journal article" date="2016" name="Mol. Biol. Evol.">
        <title>Comparative Genomics of Early-Diverging Mushroom-Forming Fungi Provides Insights into the Origins of Lignocellulose Decay Capabilities.</title>
        <authorList>
            <person name="Nagy L.G."/>
            <person name="Riley R."/>
            <person name="Tritt A."/>
            <person name="Adam C."/>
            <person name="Daum C."/>
            <person name="Floudas D."/>
            <person name="Sun H."/>
            <person name="Yadav J.S."/>
            <person name="Pangilinan J."/>
            <person name="Larsson K.H."/>
            <person name="Matsuura K."/>
            <person name="Barry K."/>
            <person name="Labutti K."/>
            <person name="Kuo R."/>
            <person name="Ohm R.A."/>
            <person name="Bhattacharya S.S."/>
            <person name="Shirouzu T."/>
            <person name="Yoshinaga Y."/>
            <person name="Martin F.M."/>
            <person name="Grigoriev I.V."/>
            <person name="Hibbett D.S."/>
        </authorList>
    </citation>
    <scope>NUCLEOTIDE SEQUENCE [LARGE SCALE GENOMIC DNA]</scope>
    <source>
        <strain evidence="2 3">HHB9708</strain>
    </source>
</reference>
<dbReference type="EMBL" id="KV419427">
    <property type="protein sequence ID" value="KZS89554.1"/>
    <property type="molecule type" value="Genomic_DNA"/>
</dbReference>
<dbReference type="OrthoDB" id="3224221at2759"/>
<sequence length="698" mass="78451">MSSHNEQSEHQYQNQAGGFQGNTGGGGFLSLAMRDEPENIRSGTQQYDGPSVSMSAHPWPKTYLNPSFRIPGAGLPSLSQPQSTLPESQGAVIRQAHIVGSQSATDGNVPISHSIATVAQPSSVIHFPSVTTASSESERARSAIPNKTDATTPMNVDVEEAFPYNPSGTGERAQLIDRDVELLPSASNPKANHDRGKRPEINLQHNPYPQPPAPGAYRETHIPNTEDKNLSSDLFKLFPASIASLFKEQARQLGFSVTEREGPLRSDKHTTSSVPVNPSMSSSSSGREPHIGNPPSSTPDLQTLFNDIKSINTTLSIMERGVQQSLQSQLSRPERCRHQHPSHTAEGSNESNLPEGQFRRGGVPGPRSGLLTQYQALVRKELVRHLGLPETCPDQALYTLMPPTLDELQNPRWNPELHKLEDATIFKLDFSQTVKKSQWNRHIRDRFVDKIHADIAAGRTDIDTAYMLYDRPAIAQIFQKKFDEWRREWRKQDKAKALLEDFADEDMGPVIRDIQSRKNKRVRKQRPNSRRSAFFNQRVKSVTRKIAGDPGNAQHWQWLLATLRELGQEGMSSEESEKDERGRAQYTVRERRWRSRELLDYIDAVDFWSREEKPGKVKQGNPGRDRVRPIIPRPSKRAAIGGLPANFYDRVWLESLHPAELRDLKMKPAVPFPPIAIFRHPKQKALSGDTARESEEEL</sequence>
<evidence type="ECO:0000313" key="2">
    <source>
        <dbReference type="EMBL" id="KZS89554.1"/>
    </source>
</evidence>
<feature type="compositionally biased region" description="Polar residues" evidence="1">
    <location>
        <begin position="345"/>
        <end position="354"/>
    </location>
</feature>
<feature type="region of interest" description="Disordered" evidence="1">
    <location>
        <begin position="322"/>
        <end position="366"/>
    </location>
</feature>
<evidence type="ECO:0000313" key="3">
    <source>
        <dbReference type="Proteomes" id="UP000076722"/>
    </source>
</evidence>
<dbReference type="AlphaFoldDB" id="A0A164QD85"/>
<evidence type="ECO:0000256" key="1">
    <source>
        <dbReference type="SAM" id="MobiDB-lite"/>
    </source>
</evidence>
<protein>
    <submittedName>
        <fullName evidence="2">Uncharacterized protein</fullName>
    </submittedName>
</protein>
<feature type="compositionally biased region" description="Polar residues" evidence="1">
    <location>
        <begin position="322"/>
        <end position="331"/>
    </location>
</feature>
<feature type="region of interest" description="Disordered" evidence="1">
    <location>
        <begin position="257"/>
        <end position="303"/>
    </location>
</feature>
<feature type="compositionally biased region" description="Low complexity" evidence="1">
    <location>
        <begin position="272"/>
        <end position="285"/>
    </location>
</feature>
<name>A0A164QD85_9AGAM</name>
<dbReference type="STRING" id="1314777.A0A164QD85"/>
<proteinExistence type="predicted"/>
<feature type="region of interest" description="Disordered" evidence="1">
    <location>
        <begin position="185"/>
        <end position="209"/>
    </location>
</feature>
<feature type="region of interest" description="Disordered" evidence="1">
    <location>
        <begin position="1"/>
        <end position="54"/>
    </location>
</feature>
<gene>
    <name evidence="2" type="ORF">SISNIDRAFT_469311</name>
</gene>
<keyword evidence="3" id="KW-1185">Reference proteome</keyword>
<feature type="compositionally biased region" description="Basic and acidic residues" evidence="1">
    <location>
        <begin position="258"/>
        <end position="270"/>
    </location>
</feature>
<feature type="compositionally biased region" description="Polar residues" evidence="1">
    <location>
        <begin position="294"/>
        <end position="303"/>
    </location>
</feature>
<dbReference type="Proteomes" id="UP000076722">
    <property type="component" value="Unassembled WGS sequence"/>
</dbReference>